<evidence type="ECO:0008006" key="3">
    <source>
        <dbReference type="Google" id="ProtNLM"/>
    </source>
</evidence>
<evidence type="ECO:0000313" key="1">
    <source>
        <dbReference type="EMBL" id="TDD57160.1"/>
    </source>
</evidence>
<dbReference type="Proteomes" id="UP000295302">
    <property type="component" value="Unassembled WGS sequence"/>
</dbReference>
<sequence length="88" mass="9283">MNDVECPPPRRPGPSDDVDQALADVLKAIGTASRALAVQSAASMACHGDRRRLAACLDAMTPGQLTEVTVAARLLSAEAEQALARRER</sequence>
<gene>
    <name evidence="1" type="ORF">E1286_00045</name>
</gene>
<name>A0A4R4ZGH7_9ACTN</name>
<reference evidence="1 2" key="1">
    <citation type="submission" date="2019-03" db="EMBL/GenBank/DDBJ databases">
        <title>Draft genome sequences of novel Actinobacteria.</title>
        <authorList>
            <person name="Sahin N."/>
            <person name="Ay H."/>
            <person name="Saygin H."/>
        </authorList>
    </citation>
    <scope>NUCLEOTIDE SEQUENCE [LARGE SCALE GENOMIC DNA]</scope>
    <source>
        <strain evidence="1 2">CH32</strain>
    </source>
</reference>
<proteinExistence type="predicted"/>
<evidence type="ECO:0000313" key="2">
    <source>
        <dbReference type="Proteomes" id="UP000295302"/>
    </source>
</evidence>
<dbReference type="RefSeq" id="WP_132607858.1">
    <property type="nucleotide sequence ID" value="NZ_SMKQ01000001.1"/>
</dbReference>
<keyword evidence="2" id="KW-1185">Reference proteome</keyword>
<dbReference type="EMBL" id="SMKQ01000001">
    <property type="protein sequence ID" value="TDD57160.1"/>
    <property type="molecule type" value="Genomic_DNA"/>
</dbReference>
<organism evidence="1 2">
    <name type="scientific">Nonomuraea terrae</name>
    <dbReference type="NCBI Taxonomy" id="2530383"/>
    <lineage>
        <taxon>Bacteria</taxon>
        <taxon>Bacillati</taxon>
        <taxon>Actinomycetota</taxon>
        <taxon>Actinomycetes</taxon>
        <taxon>Streptosporangiales</taxon>
        <taxon>Streptosporangiaceae</taxon>
        <taxon>Nonomuraea</taxon>
    </lineage>
</organism>
<dbReference type="OrthoDB" id="3542450at2"/>
<dbReference type="AlphaFoldDB" id="A0A4R4ZGH7"/>
<comment type="caution">
    <text evidence="1">The sequence shown here is derived from an EMBL/GenBank/DDBJ whole genome shotgun (WGS) entry which is preliminary data.</text>
</comment>
<protein>
    <recommendedName>
        <fullName evidence="3">ANTAR domain-containing protein</fullName>
    </recommendedName>
</protein>
<accession>A0A4R4ZGH7</accession>